<dbReference type="EMBL" id="SUNJ01011476">
    <property type="protein sequence ID" value="TPP58849.1"/>
    <property type="molecule type" value="Genomic_DNA"/>
</dbReference>
<dbReference type="STRING" id="46835.A0A504YF39"/>
<accession>A0A504YF39</accession>
<reference evidence="2 3" key="1">
    <citation type="submission" date="2019-04" db="EMBL/GenBank/DDBJ databases">
        <title>Annotation for the trematode Fasciola gigantica.</title>
        <authorList>
            <person name="Choi Y.-J."/>
        </authorList>
    </citation>
    <scope>NUCLEOTIDE SEQUENCE [LARGE SCALE GENOMIC DNA]</scope>
    <source>
        <strain evidence="2">Uganda_cow_1</strain>
    </source>
</reference>
<comment type="caution">
    <text evidence="2">The sequence shown here is derived from an EMBL/GenBank/DDBJ whole genome shotgun (WGS) entry which is preliminary data.</text>
</comment>
<evidence type="ECO:0000313" key="2">
    <source>
        <dbReference type="EMBL" id="TPP58849.1"/>
    </source>
</evidence>
<sequence length="499" mass="54509">MASGAPADGMVLTEQLENYGELNKMNHAQQTCFSKNIGCDSQKQFSADGISQGIKPEISTMGTEDGIATIHRLHEGENHDQSCPNGRRRRRQDWCRWPVCEQYRATGKCASTSMEDSSHPGCMRAHIGPSESVPVTPEGDVRVCFDSLGLMNLQCTRPECYFYHPPKPIRDQIVARRHAQYLREKVFKTTTDLSQSSKRSHSTSSASHSTNTCSINTQWLVPPGQGPRQTAAPLFRSCPQTAISSYLNDPINSLLYAYLSDPTLNTALYPNMSGSLFASKSPFFVPTGQQMDFCSFKHCNINSLTSPSPAAVALMTGNPTRMDSNAQVTSTRSDAGIEPNWIQLLNRLHGIPVNEIRPPSAISSFFDPGLNTSVPYKAPFSFQPCTLPMGNSLWASSSHLIPGMNYINQLNQQLITGSHLPVTGAFTTPLSSTLPVSSETPNLSANRLLPSNPTNQQLAFGQATPFPFLPLPITLPFPLTGILDSQAANPDPNFQTSNN</sequence>
<evidence type="ECO:0000313" key="3">
    <source>
        <dbReference type="Proteomes" id="UP000316759"/>
    </source>
</evidence>
<evidence type="ECO:0008006" key="4">
    <source>
        <dbReference type="Google" id="ProtNLM"/>
    </source>
</evidence>
<gene>
    <name evidence="2" type="ORF">FGIG_03724</name>
</gene>
<organism evidence="2 3">
    <name type="scientific">Fasciola gigantica</name>
    <name type="common">Giant liver fluke</name>
    <dbReference type="NCBI Taxonomy" id="46835"/>
    <lineage>
        <taxon>Eukaryota</taxon>
        <taxon>Metazoa</taxon>
        <taxon>Spiralia</taxon>
        <taxon>Lophotrochozoa</taxon>
        <taxon>Platyhelminthes</taxon>
        <taxon>Trematoda</taxon>
        <taxon>Digenea</taxon>
        <taxon>Plagiorchiida</taxon>
        <taxon>Echinostomata</taxon>
        <taxon>Echinostomatoidea</taxon>
        <taxon>Fasciolidae</taxon>
        <taxon>Fasciola</taxon>
    </lineage>
</organism>
<dbReference type="AlphaFoldDB" id="A0A504YF39"/>
<feature type="compositionally biased region" description="Low complexity" evidence="1">
    <location>
        <begin position="194"/>
        <end position="211"/>
    </location>
</feature>
<dbReference type="Gene3D" id="3.30.1370.210">
    <property type="match status" value="1"/>
</dbReference>
<keyword evidence="3" id="KW-1185">Reference proteome</keyword>
<name>A0A504YF39_FASGI</name>
<dbReference type="Proteomes" id="UP000316759">
    <property type="component" value="Unassembled WGS sequence"/>
</dbReference>
<evidence type="ECO:0000256" key="1">
    <source>
        <dbReference type="SAM" id="MobiDB-lite"/>
    </source>
</evidence>
<feature type="region of interest" description="Disordered" evidence="1">
    <location>
        <begin position="192"/>
        <end position="211"/>
    </location>
</feature>
<protein>
    <recommendedName>
        <fullName evidence="4">Muscleblind protein</fullName>
    </recommendedName>
</protein>
<proteinExistence type="predicted"/>
<dbReference type="OrthoDB" id="6252503at2759"/>